<gene>
    <name evidence="8" type="ORF">LEP1GSC178_1120</name>
</gene>
<dbReference type="SMART" id="SM00448">
    <property type="entry name" value="REC"/>
    <property type="match status" value="1"/>
</dbReference>
<dbReference type="SMART" id="SM00091">
    <property type="entry name" value="PAS"/>
    <property type="match status" value="1"/>
</dbReference>
<dbReference type="InterPro" id="IPR005467">
    <property type="entry name" value="His_kinase_dom"/>
</dbReference>
<dbReference type="PRINTS" id="PR00344">
    <property type="entry name" value="BCTRLSENSOR"/>
</dbReference>
<dbReference type="PROSITE" id="PS50109">
    <property type="entry name" value="HIS_KIN"/>
    <property type="match status" value="1"/>
</dbReference>
<dbReference type="CDD" id="cd00082">
    <property type="entry name" value="HisKA"/>
    <property type="match status" value="1"/>
</dbReference>
<dbReference type="Pfam" id="PF13426">
    <property type="entry name" value="PAS_9"/>
    <property type="match status" value="1"/>
</dbReference>
<dbReference type="Gene3D" id="3.30.450.20">
    <property type="entry name" value="PAS domain"/>
    <property type="match status" value="1"/>
</dbReference>
<dbReference type="InterPro" id="IPR003594">
    <property type="entry name" value="HATPase_dom"/>
</dbReference>
<evidence type="ECO:0000256" key="2">
    <source>
        <dbReference type="ARBA" id="ARBA00012438"/>
    </source>
</evidence>
<evidence type="ECO:0000259" key="5">
    <source>
        <dbReference type="PROSITE" id="PS50109"/>
    </source>
</evidence>
<dbReference type="Gene3D" id="3.30.565.10">
    <property type="entry name" value="Histidine kinase-like ATPase, C-terminal domain"/>
    <property type="match status" value="1"/>
</dbReference>
<organism evidence="8 9">
    <name type="scientific">Leptospira licerasiae str. MMD4847</name>
    <dbReference type="NCBI Taxonomy" id="1049971"/>
    <lineage>
        <taxon>Bacteria</taxon>
        <taxon>Pseudomonadati</taxon>
        <taxon>Spirochaetota</taxon>
        <taxon>Spirochaetia</taxon>
        <taxon>Leptospirales</taxon>
        <taxon>Leptospiraceae</taxon>
        <taxon>Leptospira</taxon>
    </lineage>
</organism>
<dbReference type="InterPro" id="IPR036097">
    <property type="entry name" value="HisK_dim/P_sf"/>
</dbReference>
<keyword evidence="9" id="KW-1185">Reference proteome</keyword>
<dbReference type="InterPro" id="IPR001789">
    <property type="entry name" value="Sig_transdc_resp-reg_receiver"/>
</dbReference>
<accession>A0ABP2R921</accession>
<sequence>MTRERNPNVLIIDDEAEIRTALERVISREGYHVFLAEDFESAMRIVRDYAVDIVISDILMGGKDGIEVAREIKKYNSNIPVILITGNPQLHTAEEALRNRVFDYISKPVSRQNILAALENARKEKEDRDRKSKKILKAVREKTHLAQQSKDLNYRNSLILETTGDCVITLDEDLLIRGANEAAVRNFGYEENEIVGQKITLLISEENTEAYLERIAHLMSRKSDHNIARLHNAELISRNGEKFNFDISVCRYELNGKTYYTGIARDITQKNIISEKLIDAERRAFLTTIASSIGHEINNALTAIQGFIEVARLPDADEPIKDKAISVTWNQITKLKNLTFNLLQLGKPGDSGRDKEDLDLNEVVESVIEVFRKTTRLKYCEIVFNRNSERTSVHSNADQLSLLFSNIFLNSADATDNKGRIEISVGEKNHHPMVKIKDNGIGMSKDILNKIFQPYFTTKKTGQGTGLGMFVAKEIADVFGIRIEIDSEPEKGTEFRLVFPDKLQN</sequence>
<dbReference type="SUPFAM" id="SSF55874">
    <property type="entry name" value="ATPase domain of HSP90 chaperone/DNA topoisomerase II/histidine kinase"/>
    <property type="match status" value="1"/>
</dbReference>
<dbReference type="Pfam" id="PF00072">
    <property type="entry name" value="Response_reg"/>
    <property type="match status" value="1"/>
</dbReference>
<reference evidence="8 9" key="1">
    <citation type="submission" date="2012-08" db="EMBL/GenBank/DDBJ databases">
        <authorList>
            <person name="Harkins D.M."/>
            <person name="Durkin A.S."/>
            <person name="Selengut J.D."/>
            <person name="Sanka R."/>
            <person name="DePew J."/>
            <person name="Purushe J."/>
            <person name="Matthias M.A."/>
            <person name="Vinetz J.M."/>
            <person name="Sutton G.G."/>
            <person name="Nelson W.C."/>
            <person name="Fouts D.E."/>
        </authorList>
    </citation>
    <scope>NUCLEOTIDE SEQUENCE [LARGE SCALE GENOMIC DNA]</scope>
    <source>
        <strain evidence="8 9">MMD4847</strain>
    </source>
</reference>
<feature type="domain" description="Response regulatory" evidence="6">
    <location>
        <begin position="8"/>
        <end position="122"/>
    </location>
</feature>
<dbReference type="SUPFAM" id="SSF55785">
    <property type="entry name" value="PYP-like sensor domain (PAS domain)"/>
    <property type="match status" value="1"/>
</dbReference>
<dbReference type="PANTHER" id="PTHR43547:SF2">
    <property type="entry name" value="HYBRID SIGNAL TRANSDUCTION HISTIDINE KINASE C"/>
    <property type="match status" value="1"/>
</dbReference>
<dbReference type="PROSITE" id="PS50112">
    <property type="entry name" value="PAS"/>
    <property type="match status" value="1"/>
</dbReference>
<dbReference type="PANTHER" id="PTHR43547">
    <property type="entry name" value="TWO-COMPONENT HISTIDINE KINASE"/>
    <property type="match status" value="1"/>
</dbReference>
<dbReference type="NCBIfam" id="TIGR00229">
    <property type="entry name" value="sensory_box"/>
    <property type="match status" value="1"/>
</dbReference>
<dbReference type="SMART" id="SM00387">
    <property type="entry name" value="HATPase_c"/>
    <property type="match status" value="1"/>
</dbReference>
<dbReference type="CDD" id="cd00130">
    <property type="entry name" value="PAS"/>
    <property type="match status" value="1"/>
</dbReference>
<dbReference type="InterPro" id="IPR035965">
    <property type="entry name" value="PAS-like_dom_sf"/>
</dbReference>
<evidence type="ECO:0000256" key="1">
    <source>
        <dbReference type="ARBA" id="ARBA00000085"/>
    </source>
</evidence>
<dbReference type="Gene3D" id="3.40.50.2300">
    <property type="match status" value="1"/>
</dbReference>
<dbReference type="PROSITE" id="PS50110">
    <property type="entry name" value="RESPONSE_REGULATORY"/>
    <property type="match status" value="1"/>
</dbReference>
<dbReference type="InterPro" id="IPR003661">
    <property type="entry name" value="HisK_dim/P_dom"/>
</dbReference>
<keyword evidence="3 4" id="KW-0597">Phosphoprotein</keyword>
<comment type="catalytic activity">
    <reaction evidence="1">
        <text>ATP + protein L-histidine = ADP + protein N-phospho-L-histidine.</text>
        <dbReference type="EC" id="2.7.13.3"/>
    </reaction>
</comment>
<dbReference type="SUPFAM" id="SSF47384">
    <property type="entry name" value="Homodimeric domain of signal transducing histidine kinase"/>
    <property type="match status" value="1"/>
</dbReference>
<dbReference type="EC" id="2.7.13.3" evidence="2"/>
<proteinExistence type="predicted"/>
<dbReference type="SUPFAM" id="SSF52172">
    <property type="entry name" value="CheY-like"/>
    <property type="match status" value="1"/>
</dbReference>
<dbReference type="SMART" id="SM00388">
    <property type="entry name" value="HisKA"/>
    <property type="match status" value="1"/>
</dbReference>
<dbReference type="RefSeq" id="WP_008594772.1">
    <property type="nucleotide sequence ID" value="NZ_AHOM02000010.1"/>
</dbReference>
<evidence type="ECO:0000313" key="8">
    <source>
        <dbReference type="EMBL" id="EJZ40834.1"/>
    </source>
</evidence>
<evidence type="ECO:0000259" key="6">
    <source>
        <dbReference type="PROSITE" id="PS50110"/>
    </source>
</evidence>
<dbReference type="InterPro" id="IPR011006">
    <property type="entry name" value="CheY-like_superfamily"/>
</dbReference>
<evidence type="ECO:0000256" key="3">
    <source>
        <dbReference type="ARBA" id="ARBA00022553"/>
    </source>
</evidence>
<protein>
    <recommendedName>
        <fullName evidence="2">histidine kinase</fullName>
        <ecNumber evidence="2">2.7.13.3</ecNumber>
    </recommendedName>
</protein>
<evidence type="ECO:0000256" key="4">
    <source>
        <dbReference type="PROSITE-ProRule" id="PRU00169"/>
    </source>
</evidence>
<feature type="domain" description="PAS" evidence="7">
    <location>
        <begin position="159"/>
        <end position="222"/>
    </location>
</feature>
<dbReference type="EMBL" id="AHOM02000010">
    <property type="protein sequence ID" value="EJZ40834.1"/>
    <property type="molecule type" value="Genomic_DNA"/>
</dbReference>
<dbReference type="Proteomes" id="UP000018720">
    <property type="component" value="Unassembled WGS sequence"/>
</dbReference>
<dbReference type="InterPro" id="IPR036890">
    <property type="entry name" value="HATPase_C_sf"/>
</dbReference>
<feature type="modified residue" description="4-aspartylphosphate" evidence="4">
    <location>
        <position position="57"/>
    </location>
</feature>
<dbReference type="Gene3D" id="1.10.287.130">
    <property type="match status" value="1"/>
</dbReference>
<evidence type="ECO:0000313" key="9">
    <source>
        <dbReference type="Proteomes" id="UP000018720"/>
    </source>
</evidence>
<dbReference type="InterPro" id="IPR000014">
    <property type="entry name" value="PAS"/>
</dbReference>
<name>A0ABP2R921_9LEPT</name>
<dbReference type="Pfam" id="PF02518">
    <property type="entry name" value="HATPase_c"/>
    <property type="match status" value="1"/>
</dbReference>
<feature type="domain" description="Histidine kinase" evidence="5">
    <location>
        <begin position="292"/>
        <end position="503"/>
    </location>
</feature>
<evidence type="ECO:0000259" key="7">
    <source>
        <dbReference type="PROSITE" id="PS50112"/>
    </source>
</evidence>
<dbReference type="InterPro" id="IPR004358">
    <property type="entry name" value="Sig_transdc_His_kin-like_C"/>
</dbReference>
<comment type="caution">
    <text evidence="8">The sequence shown here is derived from an EMBL/GenBank/DDBJ whole genome shotgun (WGS) entry which is preliminary data.</text>
</comment>